<dbReference type="PROSITE" id="PS50102">
    <property type="entry name" value="RRM"/>
    <property type="match status" value="1"/>
</dbReference>
<feature type="domain" description="RRM" evidence="4">
    <location>
        <begin position="6"/>
        <end position="81"/>
    </location>
</feature>
<name>A0AAE1FE94_PETCI</name>
<dbReference type="InterPro" id="IPR000504">
    <property type="entry name" value="RRM_dom"/>
</dbReference>
<keyword evidence="6" id="KW-1185">Reference proteome</keyword>
<dbReference type="InterPro" id="IPR016024">
    <property type="entry name" value="ARM-type_fold"/>
</dbReference>
<feature type="region of interest" description="Disordered" evidence="3">
    <location>
        <begin position="222"/>
        <end position="328"/>
    </location>
</feature>
<dbReference type="EMBL" id="JAWQEG010002356">
    <property type="protein sequence ID" value="KAK3872532.1"/>
    <property type="molecule type" value="Genomic_DNA"/>
</dbReference>
<dbReference type="GO" id="GO:0000774">
    <property type="term" value="F:adenyl-nucleotide exchange factor activity"/>
    <property type="evidence" value="ECO:0007669"/>
    <property type="project" value="TreeGrafter"/>
</dbReference>
<organism evidence="5 6">
    <name type="scientific">Petrolisthes cinctipes</name>
    <name type="common">Flat porcelain crab</name>
    <dbReference type="NCBI Taxonomy" id="88211"/>
    <lineage>
        <taxon>Eukaryota</taxon>
        <taxon>Metazoa</taxon>
        <taxon>Ecdysozoa</taxon>
        <taxon>Arthropoda</taxon>
        <taxon>Crustacea</taxon>
        <taxon>Multicrustacea</taxon>
        <taxon>Malacostraca</taxon>
        <taxon>Eumalacostraca</taxon>
        <taxon>Eucarida</taxon>
        <taxon>Decapoda</taxon>
        <taxon>Pleocyemata</taxon>
        <taxon>Anomura</taxon>
        <taxon>Galatheoidea</taxon>
        <taxon>Porcellanidae</taxon>
        <taxon>Petrolisthes</taxon>
    </lineage>
</organism>
<dbReference type="Proteomes" id="UP001286313">
    <property type="component" value="Unassembled WGS sequence"/>
</dbReference>
<accession>A0AAE1FE94</accession>
<reference evidence="5" key="1">
    <citation type="submission" date="2023-10" db="EMBL/GenBank/DDBJ databases">
        <title>Genome assemblies of two species of porcelain crab, Petrolisthes cinctipes and Petrolisthes manimaculis (Anomura: Porcellanidae).</title>
        <authorList>
            <person name="Angst P."/>
        </authorList>
    </citation>
    <scope>NUCLEOTIDE SEQUENCE</scope>
    <source>
        <strain evidence="5">PB745_01</strain>
        <tissue evidence="5">Gill</tissue>
    </source>
</reference>
<evidence type="ECO:0000256" key="3">
    <source>
        <dbReference type="SAM" id="MobiDB-lite"/>
    </source>
</evidence>
<dbReference type="GO" id="GO:0003723">
    <property type="term" value="F:RNA binding"/>
    <property type="evidence" value="ECO:0007669"/>
    <property type="project" value="UniProtKB-UniRule"/>
</dbReference>
<evidence type="ECO:0000259" key="4">
    <source>
        <dbReference type="PROSITE" id="PS50102"/>
    </source>
</evidence>
<dbReference type="InterPro" id="IPR000225">
    <property type="entry name" value="Armadillo"/>
</dbReference>
<dbReference type="SMART" id="SM00185">
    <property type="entry name" value="ARM"/>
    <property type="match status" value="3"/>
</dbReference>
<feature type="compositionally biased region" description="Polar residues" evidence="3">
    <location>
        <begin position="314"/>
        <end position="325"/>
    </location>
</feature>
<dbReference type="Gene3D" id="3.30.70.330">
    <property type="match status" value="1"/>
</dbReference>
<gene>
    <name evidence="5" type="ORF">Pcinc_022392</name>
</gene>
<dbReference type="SUPFAM" id="SSF48371">
    <property type="entry name" value="ARM repeat"/>
    <property type="match status" value="1"/>
</dbReference>
<dbReference type="PANTHER" id="PTHR19316">
    <property type="entry name" value="PROTEIN FOLDING REGULATOR"/>
    <property type="match status" value="1"/>
</dbReference>
<evidence type="ECO:0000256" key="1">
    <source>
        <dbReference type="ARBA" id="ARBA00022884"/>
    </source>
</evidence>
<dbReference type="Gene3D" id="1.25.10.10">
    <property type="entry name" value="Leucine-rich Repeat Variant"/>
    <property type="match status" value="1"/>
</dbReference>
<dbReference type="InterPro" id="IPR011989">
    <property type="entry name" value="ARM-like"/>
</dbReference>
<dbReference type="InterPro" id="IPR012677">
    <property type="entry name" value="Nucleotide-bd_a/b_plait_sf"/>
</dbReference>
<dbReference type="InterPro" id="IPR035979">
    <property type="entry name" value="RBD_domain_sf"/>
</dbReference>
<dbReference type="PANTHER" id="PTHR19316:SF18">
    <property type="entry name" value="HSP70-BINDING PROTEIN 1"/>
    <property type="match status" value="1"/>
</dbReference>
<feature type="compositionally biased region" description="Basic and acidic residues" evidence="3">
    <location>
        <begin position="240"/>
        <end position="312"/>
    </location>
</feature>
<dbReference type="SUPFAM" id="SSF54928">
    <property type="entry name" value="RNA-binding domain, RBD"/>
    <property type="match status" value="1"/>
</dbReference>
<dbReference type="Pfam" id="PF00076">
    <property type="entry name" value="RRM_1"/>
    <property type="match status" value="1"/>
</dbReference>
<comment type="caution">
    <text evidence="5">The sequence shown here is derived from an EMBL/GenBank/DDBJ whole genome shotgun (WGS) entry which is preliminary data.</text>
</comment>
<protein>
    <recommendedName>
        <fullName evidence="4">RRM domain-containing protein</fullName>
    </recommendedName>
</protein>
<dbReference type="CDD" id="cd12336">
    <property type="entry name" value="RRM_RBM7_like"/>
    <property type="match status" value="1"/>
</dbReference>
<feature type="compositionally biased region" description="Polar residues" evidence="3">
    <location>
        <begin position="222"/>
        <end position="239"/>
    </location>
</feature>
<dbReference type="AlphaFoldDB" id="A0AAE1FE94"/>
<dbReference type="InterPro" id="IPR050693">
    <property type="entry name" value="Hsp70_NEF-Inhibitors"/>
</dbReference>
<keyword evidence="1 2" id="KW-0694">RNA-binding</keyword>
<dbReference type="GO" id="GO:0005783">
    <property type="term" value="C:endoplasmic reticulum"/>
    <property type="evidence" value="ECO:0007669"/>
    <property type="project" value="TreeGrafter"/>
</dbReference>
<proteinExistence type="predicted"/>
<dbReference type="SMART" id="SM00360">
    <property type="entry name" value="RRM"/>
    <property type="match status" value="1"/>
</dbReference>
<evidence type="ECO:0000256" key="2">
    <source>
        <dbReference type="PROSITE-ProRule" id="PRU00176"/>
    </source>
</evidence>
<sequence length="742" mass="83478">MSEDDRTVWVGGFDPEVSTEEILYELFLQAGPLQYVRIPKDRESKKPKNFGFICYLHSASVPYAIELMDGIVLHGRILKVQSRHLQQQQRQGLILGPVGVHSLDSTFEQQRPNIDMVPLGSQQSCAQQSLMGAAPNFIGDPGAMISHQAFQMGRMQPQQSLLGSVPNLRSVHRDQITNNVIARAREQMRLLHANQPLLLSHSPMASPHHLLHSDRFGSLNQSRYESNNTYGNRGRSNNWDGDRGRYEDNRGRDRDRHEDRRRGDRDRHEDSRGGDRGKHEDSRGGDRGKHEDRRRGDRDRYDNNLGSRDRNTYIRGSNSGCSSLDNDAMQDTKERIDREAEYNTKRLAELQQRQGRFDYNRLGPPLGSIGGRLGPPLGSIGGRLGPPLGSIGGGRPDDYNYYILLLRGNSNHQSVMSERQDGEEPRQPRNMQGLLNFCTELTAREDPTTNTPIRELDPERRAFLEEALNSLTVNVAKRLAVSVKALCSEAVTMPEEDVSEQENAIEVIEGYVDDLNHAIDFQKLGGFPVLLRCLDSPHSSLRIGAAGLIGDISQNNLPCQENMVSLNAVPVLLHMIDTDDDKQGRVKALYALSCLIRDYPQGEEEFIKSDGFSSLMRAMQSGEEKLVVKSSFLLNSLIRETVAHKAVLLSMGYVEQLIAILSNEHNTNIIREHCTAALLALASSYNPAIAECMRPELCLIPILTARLEEVKDKEEMQEEESYIKELLVLMKNENDEDEATNR</sequence>
<evidence type="ECO:0000313" key="6">
    <source>
        <dbReference type="Proteomes" id="UP001286313"/>
    </source>
</evidence>
<evidence type="ECO:0000313" key="5">
    <source>
        <dbReference type="EMBL" id="KAK3872532.1"/>
    </source>
</evidence>